<protein>
    <submittedName>
        <fullName evidence="1">Uncharacterized protein</fullName>
    </submittedName>
</protein>
<organism evidence="1 2">
    <name type="scientific">Cellulomonas bogoriensis 69B4 = DSM 16987</name>
    <dbReference type="NCBI Taxonomy" id="1386082"/>
    <lineage>
        <taxon>Bacteria</taxon>
        <taxon>Bacillati</taxon>
        <taxon>Actinomycetota</taxon>
        <taxon>Actinomycetes</taxon>
        <taxon>Micrococcales</taxon>
        <taxon>Cellulomonadaceae</taxon>
        <taxon>Cellulomonas</taxon>
    </lineage>
</organism>
<dbReference type="Proteomes" id="UP000054314">
    <property type="component" value="Unassembled WGS sequence"/>
</dbReference>
<evidence type="ECO:0000313" key="1">
    <source>
        <dbReference type="EMBL" id="KGM09719.1"/>
    </source>
</evidence>
<evidence type="ECO:0000313" key="2">
    <source>
        <dbReference type="Proteomes" id="UP000054314"/>
    </source>
</evidence>
<dbReference type="AlphaFoldDB" id="A0A0A0BRK1"/>
<accession>A0A0A0BRK1</accession>
<keyword evidence="2" id="KW-1185">Reference proteome</keyword>
<reference evidence="1 2" key="1">
    <citation type="submission" date="2013-08" db="EMBL/GenBank/DDBJ databases">
        <title>Genome sequencing of Cellulomonas bogoriensis 69B4.</title>
        <authorList>
            <person name="Chen F."/>
            <person name="Li Y."/>
            <person name="Wang G."/>
        </authorList>
    </citation>
    <scope>NUCLEOTIDE SEQUENCE [LARGE SCALE GENOMIC DNA]</scope>
    <source>
        <strain evidence="1 2">69B4</strain>
    </source>
</reference>
<dbReference type="RefSeq" id="WP_035062182.1">
    <property type="nucleotide sequence ID" value="NZ_AXCZ01000174.1"/>
</dbReference>
<dbReference type="EMBL" id="AXCZ01000174">
    <property type="protein sequence ID" value="KGM09719.1"/>
    <property type="molecule type" value="Genomic_DNA"/>
</dbReference>
<gene>
    <name evidence="1" type="ORF">N869_06295</name>
</gene>
<name>A0A0A0BRK1_9CELL</name>
<proteinExistence type="predicted"/>
<sequence>MSTTTPPSDARAASLSVHAVGSREVSWRVTPAPTGRPGSYLVERNGGTVARLQTRSTGGFAGEDRDMDLVRWALLHD</sequence>
<comment type="caution">
    <text evidence="1">The sequence shown here is derived from an EMBL/GenBank/DDBJ whole genome shotgun (WGS) entry which is preliminary data.</text>
</comment>